<dbReference type="EMBL" id="CP051682">
    <property type="protein sequence ID" value="QJD96045.1"/>
    <property type="molecule type" value="Genomic_DNA"/>
</dbReference>
<evidence type="ECO:0000313" key="1">
    <source>
        <dbReference type="EMBL" id="QJD96045.1"/>
    </source>
</evidence>
<organism evidence="1 2">
    <name type="scientific">Mucilaginibacter robiniae</name>
    <dbReference type="NCBI Taxonomy" id="2728022"/>
    <lineage>
        <taxon>Bacteria</taxon>
        <taxon>Pseudomonadati</taxon>
        <taxon>Bacteroidota</taxon>
        <taxon>Sphingobacteriia</taxon>
        <taxon>Sphingobacteriales</taxon>
        <taxon>Sphingobacteriaceae</taxon>
        <taxon>Mucilaginibacter</taxon>
    </lineage>
</organism>
<evidence type="ECO:0000313" key="2">
    <source>
        <dbReference type="Proteomes" id="UP000503278"/>
    </source>
</evidence>
<dbReference type="AlphaFoldDB" id="A0A7L5DYF9"/>
<accession>A0A7L5DYF9</accession>
<name>A0A7L5DYF9_9SPHI</name>
<proteinExistence type="predicted"/>
<protein>
    <submittedName>
        <fullName evidence="1">Uncharacterized protein</fullName>
    </submittedName>
</protein>
<gene>
    <name evidence="1" type="ORF">HH214_09235</name>
</gene>
<dbReference type="RefSeq" id="WP_169607116.1">
    <property type="nucleotide sequence ID" value="NZ_CP051682.1"/>
</dbReference>
<sequence>MKQETGKTVIELIHIALIAEAKKRLQQGNENVSQTAFARVLKPFLFSKLFKVKQD</sequence>
<dbReference type="Proteomes" id="UP000503278">
    <property type="component" value="Chromosome"/>
</dbReference>
<dbReference type="KEGG" id="mrob:HH214_09235"/>
<keyword evidence="2" id="KW-1185">Reference proteome</keyword>
<reference evidence="1 2" key="1">
    <citation type="submission" date="2020-04" db="EMBL/GenBank/DDBJ databases">
        <title>Genome sequencing of novel species.</title>
        <authorList>
            <person name="Heo J."/>
            <person name="Kim S.-J."/>
            <person name="Kim J.-S."/>
            <person name="Hong S.-B."/>
            <person name="Kwon S.-W."/>
        </authorList>
    </citation>
    <scope>NUCLEOTIDE SEQUENCE [LARGE SCALE GENOMIC DNA]</scope>
    <source>
        <strain evidence="1 2">F39-2</strain>
    </source>
</reference>